<feature type="compositionally biased region" description="Polar residues" evidence="1">
    <location>
        <begin position="15"/>
        <end position="31"/>
    </location>
</feature>
<feature type="compositionally biased region" description="Basic and acidic residues" evidence="1">
    <location>
        <begin position="86"/>
        <end position="96"/>
    </location>
</feature>
<gene>
    <name evidence="2" type="ORF">OHV25_21340</name>
</gene>
<proteinExistence type="predicted"/>
<sequence length="96" mass="10506">MSARATLVEARRSRGNSPGTPALHTPSSGVNSMGIKDQFQDKAKQAQQQGKQAMSSKKGQQQERSQQAQQKAQQAPDEAQRAAQEAQDKFDMDYDA</sequence>
<name>A0AAU2H4M2_9ACTN</name>
<dbReference type="EMBL" id="CP108253">
    <property type="protein sequence ID" value="WTU41938.1"/>
    <property type="molecule type" value="Genomic_DNA"/>
</dbReference>
<dbReference type="AlphaFoldDB" id="A0AAU2H4M2"/>
<accession>A0AAU2H4M2</accession>
<reference evidence="2" key="1">
    <citation type="submission" date="2022-10" db="EMBL/GenBank/DDBJ databases">
        <title>The complete genomes of actinobacterial strains from the NBC collection.</title>
        <authorList>
            <person name="Joergensen T.S."/>
            <person name="Alvarez Arevalo M."/>
            <person name="Sterndorff E.B."/>
            <person name="Faurdal D."/>
            <person name="Vuksanovic O."/>
            <person name="Mourched A.-S."/>
            <person name="Charusanti P."/>
            <person name="Shaw S."/>
            <person name="Blin K."/>
            <person name="Weber T."/>
        </authorList>
    </citation>
    <scope>NUCLEOTIDE SEQUENCE</scope>
    <source>
        <strain evidence="2">NBC_00060</strain>
    </source>
</reference>
<organism evidence="2">
    <name type="scientific">Streptomyces sp. NBC_00060</name>
    <dbReference type="NCBI Taxonomy" id="2975636"/>
    <lineage>
        <taxon>Bacteria</taxon>
        <taxon>Bacillati</taxon>
        <taxon>Actinomycetota</taxon>
        <taxon>Actinomycetes</taxon>
        <taxon>Kitasatosporales</taxon>
        <taxon>Streptomycetaceae</taxon>
        <taxon>Streptomyces</taxon>
    </lineage>
</organism>
<evidence type="ECO:0008006" key="3">
    <source>
        <dbReference type="Google" id="ProtNLM"/>
    </source>
</evidence>
<evidence type="ECO:0000313" key="2">
    <source>
        <dbReference type="EMBL" id="WTU41938.1"/>
    </source>
</evidence>
<feature type="compositionally biased region" description="Low complexity" evidence="1">
    <location>
        <begin position="45"/>
        <end position="85"/>
    </location>
</feature>
<feature type="region of interest" description="Disordered" evidence="1">
    <location>
        <begin position="1"/>
        <end position="96"/>
    </location>
</feature>
<evidence type="ECO:0000256" key="1">
    <source>
        <dbReference type="SAM" id="MobiDB-lite"/>
    </source>
</evidence>
<protein>
    <recommendedName>
        <fullName evidence="3">Small EDRK-rich factor-like N-terminal domain-containing protein</fullName>
    </recommendedName>
</protein>